<dbReference type="PROSITE" id="PS50103">
    <property type="entry name" value="ZF_C3H1"/>
    <property type="match status" value="1"/>
</dbReference>
<protein>
    <submittedName>
        <fullName evidence="7">C3H1-type domain-containing protein</fullName>
    </submittedName>
</protein>
<evidence type="ECO:0000313" key="7">
    <source>
        <dbReference type="EnsemblMetazoa" id="CJA06761.1"/>
    </source>
</evidence>
<dbReference type="FunFam" id="4.10.1000.10:FF:000003">
    <property type="entry name" value="Zinc finger CCCH domain-containing protein"/>
    <property type="match status" value="1"/>
</dbReference>
<dbReference type="GO" id="GO:0008270">
    <property type="term" value="F:zinc ion binding"/>
    <property type="evidence" value="ECO:0007669"/>
    <property type="project" value="UniProtKB-KW"/>
</dbReference>
<evidence type="ECO:0000256" key="3">
    <source>
        <dbReference type="ARBA" id="ARBA00022833"/>
    </source>
</evidence>
<keyword evidence="8" id="KW-1185">Reference proteome</keyword>
<proteinExistence type="predicted"/>
<evidence type="ECO:0000256" key="4">
    <source>
        <dbReference type="PROSITE-ProRule" id="PRU00723"/>
    </source>
</evidence>
<dbReference type="Gene3D" id="4.10.1000.10">
    <property type="entry name" value="Zinc finger, CCCH-type"/>
    <property type="match status" value="1"/>
</dbReference>
<keyword evidence="2 4" id="KW-0863">Zinc-finger</keyword>
<dbReference type="InterPro" id="IPR000571">
    <property type="entry name" value="Znf_CCCH"/>
</dbReference>
<dbReference type="GO" id="GO:0051252">
    <property type="term" value="P:regulation of RNA metabolic process"/>
    <property type="evidence" value="ECO:0007669"/>
    <property type="project" value="UniProtKB-ARBA"/>
</dbReference>
<feature type="compositionally biased region" description="Pro residues" evidence="5">
    <location>
        <begin position="67"/>
        <end position="77"/>
    </location>
</feature>
<dbReference type="InterPro" id="IPR036855">
    <property type="entry name" value="Znf_CCCH_sf"/>
</dbReference>
<organism evidence="7 8">
    <name type="scientific">Caenorhabditis japonica</name>
    <dbReference type="NCBI Taxonomy" id="281687"/>
    <lineage>
        <taxon>Eukaryota</taxon>
        <taxon>Metazoa</taxon>
        <taxon>Ecdysozoa</taxon>
        <taxon>Nematoda</taxon>
        <taxon>Chromadorea</taxon>
        <taxon>Rhabditida</taxon>
        <taxon>Rhabditina</taxon>
        <taxon>Rhabditomorpha</taxon>
        <taxon>Rhabditoidea</taxon>
        <taxon>Rhabditidae</taxon>
        <taxon>Peloderinae</taxon>
        <taxon>Caenorhabditis</taxon>
    </lineage>
</organism>
<evidence type="ECO:0000256" key="5">
    <source>
        <dbReference type="SAM" id="MobiDB-lite"/>
    </source>
</evidence>
<dbReference type="EnsemblMetazoa" id="CJA06761.1">
    <property type="protein sequence ID" value="CJA06761.1"/>
    <property type="gene ID" value="WBGene00125965"/>
</dbReference>
<dbReference type="SMART" id="SM00356">
    <property type="entry name" value="ZnF_C3H1"/>
    <property type="match status" value="1"/>
</dbReference>
<evidence type="ECO:0000259" key="6">
    <source>
        <dbReference type="PROSITE" id="PS50103"/>
    </source>
</evidence>
<name>A0A8R1DM99_CAEJA</name>
<feature type="domain" description="C3H1-type" evidence="6">
    <location>
        <begin position="15"/>
        <end position="43"/>
    </location>
</feature>
<feature type="compositionally biased region" description="Polar residues" evidence="5">
    <location>
        <begin position="143"/>
        <end position="158"/>
    </location>
</feature>
<feature type="zinc finger region" description="C3H1-type" evidence="4">
    <location>
        <begin position="15"/>
        <end position="43"/>
    </location>
</feature>
<dbReference type="SUPFAM" id="SSF90229">
    <property type="entry name" value="CCCH zinc finger"/>
    <property type="match status" value="1"/>
</dbReference>
<reference evidence="8" key="1">
    <citation type="submission" date="2010-08" db="EMBL/GenBank/DDBJ databases">
        <authorList>
            <consortium name="Caenorhabditis japonica Sequencing Consortium"/>
            <person name="Wilson R.K."/>
        </authorList>
    </citation>
    <scope>NUCLEOTIDE SEQUENCE [LARGE SCALE GENOMIC DNA]</scope>
    <source>
        <strain evidence="8">DF5081</strain>
    </source>
</reference>
<feature type="region of interest" description="Disordered" evidence="5">
    <location>
        <begin position="142"/>
        <end position="175"/>
    </location>
</feature>
<dbReference type="Pfam" id="PF00642">
    <property type="entry name" value="zf-CCCH"/>
    <property type="match status" value="1"/>
</dbReference>
<dbReference type="AlphaFoldDB" id="A0A8R1DM99"/>
<dbReference type="Proteomes" id="UP000005237">
    <property type="component" value="Unassembled WGS sequence"/>
</dbReference>
<evidence type="ECO:0000256" key="1">
    <source>
        <dbReference type="ARBA" id="ARBA00022723"/>
    </source>
</evidence>
<feature type="compositionally biased region" description="Basic and acidic residues" evidence="5">
    <location>
        <begin position="56"/>
        <end position="66"/>
    </location>
</feature>
<dbReference type="GO" id="GO:0010468">
    <property type="term" value="P:regulation of gene expression"/>
    <property type="evidence" value="ECO:0007669"/>
    <property type="project" value="UniProtKB-ARBA"/>
</dbReference>
<sequence>MDFIFVAKLFHFTLNLHTKICDHWRRSGTCSYGDLCWYAHGEDDLRKVNFARIGRTDAEKSKENERPPFPYRRPPLPSADELMELAKSTKSGVDEKFATSSAPGNKRASINVKGLTVNIPATAAQVSNASLPLSPAQERWVSMSGQQSVTPVSKSNESLPCAPKIEGLDENGLEK</sequence>
<keyword evidence="3 4" id="KW-0862">Zinc</keyword>
<evidence type="ECO:0000256" key="2">
    <source>
        <dbReference type="ARBA" id="ARBA00022771"/>
    </source>
</evidence>
<keyword evidence="1 4" id="KW-0479">Metal-binding</keyword>
<accession>A0A8R1DM99</accession>
<evidence type="ECO:0000313" key="8">
    <source>
        <dbReference type="Proteomes" id="UP000005237"/>
    </source>
</evidence>
<feature type="region of interest" description="Disordered" evidence="5">
    <location>
        <begin position="56"/>
        <end position="78"/>
    </location>
</feature>
<reference evidence="7" key="2">
    <citation type="submission" date="2022-06" db="UniProtKB">
        <authorList>
            <consortium name="EnsemblMetazoa"/>
        </authorList>
    </citation>
    <scope>IDENTIFICATION</scope>
    <source>
        <strain evidence="7">DF5081</strain>
    </source>
</reference>